<dbReference type="AlphaFoldDB" id="S0P1H7"/>
<evidence type="ECO:0000256" key="1">
    <source>
        <dbReference type="SAM" id="MobiDB-lite"/>
    </source>
</evidence>
<dbReference type="InterPro" id="IPR047752">
    <property type="entry name" value="MacP"/>
</dbReference>
<dbReference type="OrthoDB" id="2193963at2"/>
<dbReference type="PATRIC" id="fig|1140003.3.peg.425"/>
<keyword evidence="2" id="KW-0472">Membrane</keyword>
<reference evidence="3 4" key="1">
    <citation type="submission" date="2013-03" db="EMBL/GenBank/DDBJ databases">
        <title>The Genome Sequence of Enterococcus sulfureus ATCC_49903 (PacBio/Illumina hybrid assembly).</title>
        <authorList>
            <consortium name="The Broad Institute Genomics Platform"/>
            <consortium name="The Broad Institute Genome Sequencing Center for Infectious Disease"/>
            <person name="Earl A."/>
            <person name="Russ C."/>
            <person name="Gilmore M."/>
            <person name="Surin D."/>
            <person name="Walker B."/>
            <person name="Young S."/>
            <person name="Zeng Q."/>
            <person name="Gargeya S."/>
            <person name="Fitzgerald M."/>
            <person name="Haas B."/>
            <person name="Abouelleil A."/>
            <person name="Allen A.W."/>
            <person name="Alvarado L."/>
            <person name="Arachchi H.M."/>
            <person name="Berlin A.M."/>
            <person name="Chapman S.B."/>
            <person name="Gainer-Dewar J."/>
            <person name="Goldberg J."/>
            <person name="Griggs A."/>
            <person name="Gujja S."/>
            <person name="Hansen M."/>
            <person name="Howarth C."/>
            <person name="Imamovic A."/>
            <person name="Ireland A."/>
            <person name="Larimer J."/>
            <person name="McCowan C."/>
            <person name="Murphy C."/>
            <person name="Pearson M."/>
            <person name="Poon T.W."/>
            <person name="Priest M."/>
            <person name="Roberts A."/>
            <person name="Saif S."/>
            <person name="Shea T."/>
            <person name="Sisk P."/>
            <person name="Sykes S."/>
            <person name="Wortman J."/>
            <person name="Nusbaum C."/>
            <person name="Birren B."/>
        </authorList>
    </citation>
    <scope>NUCLEOTIDE SEQUENCE [LARGE SCALE GENOMIC DNA]</scope>
    <source>
        <strain evidence="3 4">ATCC 49903</strain>
    </source>
</reference>
<feature type="compositionally biased region" description="Basic residues" evidence="1">
    <location>
        <begin position="47"/>
        <end position="56"/>
    </location>
</feature>
<sequence length="101" mass="11754">MSKRPLVTRSELRRQKRTQGMKSERAVKTTEQSKPVQQMKENSGQKKAGHFYRKPYQKKEEKSVSRSKSNQRSREMNTFLMKSIGIVAVLLVLVILAIIYL</sequence>
<gene>
    <name evidence="3" type="ORF">I573_00425</name>
</gene>
<comment type="caution">
    <text evidence="3">The sequence shown here is derived from an EMBL/GenBank/DDBJ whole genome shotgun (WGS) entry which is preliminary data.</text>
</comment>
<accession>S0P1H7</accession>
<dbReference type="eggNOG" id="ENOG502ZGNV">
    <property type="taxonomic scope" value="Bacteria"/>
</dbReference>
<dbReference type="RefSeq" id="WP_016184921.1">
    <property type="nucleotide sequence ID" value="NZ_ASWO01000001.1"/>
</dbReference>
<evidence type="ECO:0000313" key="4">
    <source>
        <dbReference type="Proteomes" id="UP000015961"/>
    </source>
</evidence>
<feature type="transmembrane region" description="Helical" evidence="2">
    <location>
        <begin position="79"/>
        <end position="100"/>
    </location>
</feature>
<name>S0P1H7_9ENTE</name>
<keyword evidence="4" id="KW-1185">Reference proteome</keyword>
<evidence type="ECO:0000256" key="2">
    <source>
        <dbReference type="SAM" id="Phobius"/>
    </source>
</evidence>
<feature type="region of interest" description="Disordered" evidence="1">
    <location>
        <begin position="1"/>
        <end position="73"/>
    </location>
</feature>
<organism evidence="3 4">
    <name type="scientific">Enterococcus sulfureus ATCC 49903</name>
    <dbReference type="NCBI Taxonomy" id="1140003"/>
    <lineage>
        <taxon>Bacteria</taxon>
        <taxon>Bacillati</taxon>
        <taxon>Bacillota</taxon>
        <taxon>Bacilli</taxon>
        <taxon>Lactobacillales</taxon>
        <taxon>Enterococcaceae</taxon>
        <taxon>Enterococcus</taxon>
    </lineage>
</organism>
<protein>
    <submittedName>
        <fullName evidence="3">Uncharacterized protein</fullName>
    </submittedName>
</protein>
<evidence type="ECO:0000313" key="3">
    <source>
        <dbReference type="EMBL" id="EOT87369.1"/>
    </source>
</evidence>
<dbReference type="NCBIfam" id="NF038277">
    <property type="entry name" value="accessory_MacP"/>
    <property type="match status" value="1"/>
</dbReference>
<dbReference type="Pfam" id="PF26336">
    <property type="entry name" value="MacP_activator"/>
    <property type="match status" value="1"/>
</dbReference>
<dbReference type="Proteomes" id="UP000015961">
    <property type="component" value="Unassembled WGS sequence"/>
</dbReference>
<dbReference type="EMBL" id="ASWO01000001">
    <property type="protein sequence ID" value="EOT87369.1"/>
    <property type="molecule type" value="Genomic_DNA"/>
</dbReference>
<proteinExistence type="predicted"/>
<keyword evidence="2" id="KW-0812">Transmembrane</keyword>
<feature type="compositionally biased region" description="Polar residues" evidence="1">
    <location>
        <begin position="29"/>
        <end position="42"/>
    </location>
</feature>
<dbReference type="STRING" id="1140003.OMY_00430"/>
<keyword evidence="2" id="KW-1133">Transmembrane helix</keyword>